<evidence type="ECO:0000256" key="4">
    <source>
        <dbReference type="ARBA" id="ARBA00022837"/>
    </source>
</evidence>
<accession>Q2LQH9</accession>
<dbReference type="PANTHER" id="PTHR12682">
    <property type="entry name" value="ARCHEASE"/>
    <property type="match status" value="1"/>
</dbReference>
<dbReference type="KEGG" id="sat:SYN_02047"/>
<dbReference type="InParanoid" id="Q2LQH9"/>
<dbReference type="GO" id="GO:0046872">
    <property type="term" value="F:metal ion binding"/>
    <property type="evidence" value="ECO:0007669"/>
    <property type="project" value="UniProtKB-KW"/>
</dbReference>
<comment type="similarity">
    <text evidence="1">Belongs to the archease family.</text>
</comment>
<keyword evidence="3" id="KW-0479">Metal-binding</keyword>
<keyword evidence="2" id="KW-0819">tRNA processing</keyword>
<evidence type="ECO:0000256" key="1">
    <source>
        <dbReference type="ARBA" id="ARBA00007963"/>
    </source>
</evidence>
<organism evidence="6 7">
    <name type="scientific">Syntrophus aciditrophicus (strain SB)</name>
    <dbReference type="NCBI Taxonomy" id="56780"/>
    <lineage>
        <taxon>Bacteria</taxon>
        <taxon>Pseudomonadati</taxon>
        <taxon>Thermodesulfobacteriota</taxon>
        <taxon>Syntrophia</taxon>
        <taxon>Syntrophales</taxon>
        <taxon>Syntrophaceae</taxon>
        <taxon>Syntrophus</taxon>
    </lineage>
</organism>
<dbReference type="InterPro" id="IPR036820">
    <property type="entry name" value="Archease_dom_sf"/>
</dbReference>
<protein>
    <submittedName>
        <fullName evidence="6">Hypothetical cytosolic protein</fullName>
    </submittedName>
</protein>
<keyword evidence="7" id="KW-1185">Reference proteome</keyword>
<name>Q2LQH9_SYNAS</name>
<dbReference type="RefSeq" id="WP_011415919.1">
    <property type="nucleotide sequence ID" value="NC_007759.1"/>
</dbReference>
<evidence type="ECO:0000313" key="6">
    <source>
        <dbReference type="EMBL" id="ABC75884.1"/>
    </source>
</evidence>
<dbReference type="GO" id="GO:0008033">
    <property type="term" value="P:tRNA processing"/>
    <property type="evidence" value="ECO:0007669"/>
    <property type="project" value="UniProtKB-KW"/>
</dbReference>
<dbReference type="OrthoDB" id="164090at2"/>
<dbReference type="InterPro" id="IPR002804">
    <property type="entry name" value="Archease"/>
</dbReference>
<dbReference type="AlphaFoldDB" id="Q2LQH9"/>
<dbReference type="EMBL" id="CP000252">
    <property type="protein sequence ID" value="ABC75884.1"/>
    <property type="molecule type" value="Genomic_DNA"/>
</dbReference>
<dbReference type="Pfam" id="PF01951">
    <property type="entry name" value="Archease"/>
    <property type="match status" value="1"/>
</dbReference>
<sequence length="139" mass="15934">MNEFWRLLDHTADLGIEVEGPSLEELFAHAGEAIFELMVELDTVETAVSRHLVIEGADLADLWVNYLREVLYLWGGESLLMKKVQIINLTETSLEATLYGEPYNSRKHELMMEIKAVTYHQAEVVRTPEGWKGRVIFDV</sequence>
<evidence type="ECO:0000313" key="7">
    <source>
        <dbReference type="Proteomes" id="UP000001933"/>
    </source>
</evidence>
<dbReference type="Gene3D" id="3.55.10.10">
    <property type="entry name" value="Archease domain"/>
    <property type="match status" value="1"/>
</dbReference>
<evidence type="ECO:0000259" key="5">
    <source>
        <dbReference type="Pfam" id="PF01951"/>
    </source>
</evidence>
<dbReference type="PANTHER" id="PTHR12682:SF11">
    <property type="entry name" value="PROTEIN ARCHEASE"/>
    <property type="match status" value="1"/>
</dbReference>
<evidence type="ECO:0000256" key="2">
    <source>
        <dbReference type="ARBA" id="ARBA00022694"/>
    </source>
</evidence>
<dbReference type="HOGENOM" id="CLU_111362_3_0_7"/>
<keyword evidence="4" id="KW-0106">Calcium</keyword>
<dbReference type="SUPFAM" id="SSF69819">
    <property type="entry name" value="MTH1598-like"/>
    <property type="match status" value="1"/>
</dbReference>
<feature type="domain" description="Archease" evidence="5">
    <location>
        <begin position="5"/>
        <end position="139"/>
    </location>
</feature>
<evidence type="ECO:0000256" key="3">
    <source>
        <dbReference type="ARBA" id="ARBA00022723"/>
    </source>
</evidence>
<gene>
    <name evidence="6" type="ORF">SYN_02047</name>
</gene>
<reference evidence="6 7" key="1">
    <citation type="journal article" date="2007" name="Proc. Natl. Acad. Sci. U.S.A.">
        <title>The genome of Syntrophus aciditrophicus: life at the thermodynamic limit of microbial growth.</title>
        <authorList>
            <person name="McInerney M.J."/>
            <person name="Rohlin L."/>
            <person name="Mouttaki H."/>
            <person name="Kim U."/>
            <person name="Krupp R.S."/>
            <person name="Rios-Hernandez L."/>
            <person name="Sieber J."/>
            <person name="Struchtemeyer C.G."/>
            <person name="Bhattacharyya A."/>
            <person name="Campbell J.W."/>
            <person name="Gunsalus R.P."/>
        </authorList>
    </citation>
    <scope>NUCLEOTIDE SEQUENCE [LARGE SCALE GENOMIC DNA]</scope>
    <source>
        <strain evidence="6 7">SB</strain>
    </source>
</reference>
<dbReference type="Proteomes" id="UP000001933">
    <property type="component" value="Chromosome"/>
</dbReference>
<dbReference type="STRING" id="56780.SYN_02047"/>
<dbReference type="eggNOG" id="COG1371">
    <property type="taxonomic scope" value="Bacteria"/>
</dbReference>
<proteinExistence type="inferred from homology"/>
<dbReference type="InterPro" id="IPR023572">
    <property type="entry name" value="Archease_dom"/>
</dbReference>